<dbReference type="EMBL" id="LPLZ01000046">
    <property type="protein sequence ID" value="KWN14679.1"/>
    <property type="molecule type" value="Genomic_DNA"/>
</dbReference>
<dbReference type="PANTHER" id="PTHR43433:SF5">
    <property type="entry name" value="AB HYDROLASE-1 DOMAIN-CONTAINING PROTEIN"/>
    <property type="match status" value="1"/>
</dbReference>
<dbReference type="InterPro" id="IPR000073">
    <property type="entry name" value="AB_hydrolase_1"/>
</dbReference>
<dbReference type="Pfam" id="PF00561">
    <property type="entry name" value="Abhydrolase_1"/>
    <property type="match status" value="1"/>
</dbReference>
<dbReference type="InterPro" id="IPR050471">
    <property type="entry name" value="AB_hydrolase"/>
</dbReference>
<protein>
    <recommendedName>
        <fullName evidence="1">AB hydrolase-1 domain-containing protein</fullName>
    </recommendedName>
</protein>
<gene>
    <name evidence="2" type="ORF">WT83_16420</name>
</gene>
<dbReference type="Proteomes" id="UP000068016">
    <property type="component" value="Unassembled WGS sequence"/>
</dbReference>
<evidence type="ECO:0000259" key="1">
    <source>
        <dbReference type="Pfam" id="PF00561"/>
    </source>
</evidence>
<reference evidence="2 3" key="1">
    <citation type="submission" date="2015-11" db="EMBL/GenBank/DDBJ databases">
        <title>Expanding the genomic diversity of Burkholderia species for the development of highly accurate diagnostics.</title>
        <authorList>
            <person name="Sahl J."/>
            <person name="Keim P."/>
            <person name="Wagner D."/>
        </authorList>
    </citation>
    <scope>NUCLEOTIDE SEQUENCE [LARGE SCALE GENOMIC DNA]</scope>
    <source>
        <strain evidence="2 3">MSMB793WGS</strain>
    </source>
</reference>
<proteinExistence type="predicted"/>
<name>A0A108ENH4_9BURK</name>
<dbReference type="Gene3D" id="3.40.50.1820">
    <property type="entry name" value="alpha/beta hydrolase"/>
    <property type="match status" value="1"/>
</dbReference>
<feature type="domain" description="AB hydrolase-1" evidence="1">
    <location>
        <begin position="12"/>
        <end position="221"/>
    </location>
</feature>
<dbReference type="PANTHER" id="PTHR43433">
    <property type="entry name" value="HYDROLASE, ALPHA/BETA FOLD FAMILY PROTEIN"/>
    <property type="match status" value="1"/>
</dbReference>
<evidence type="ECO:0000313" key="3">
    <source>
        <dbReference type="Proteomes" id="UP000068016"/>
    </source>
</evidence>
<dbReference type="AlphaFoldDB" id="A0A108ENH4"/>
<evidence type="ECO:0000313" key="2">
    <source>
        <dbReference type="EMBL" id="KWN14679.1"/>
    </source>
</evidence>
<comment type="caution">
    <text evidence="2">The sequence shown here is derived from an EMBL/GenBank/DDBJ whole genome shotgun (WGS) entry which is preliminary data.</text>
</comment>
<dbReference type="InterPro" id="IPR029058">
    <property type="entry name" value="AB_hydrolase_fold"/>
</dbReference>
<dbReference type="SUPFAM" id="SSF53474">
    <property type="entry name" value="alpha/beta-Hydrolases"/>
    <property type="match status" value="1"/>
</dbReference>
<sequence length="237" mass="25841">MAEWNAYFLGELAKYHDVVVFDNRGIGRSETASTSYRINDLADDAAALIEALNLTGATVVGWSMGGMIAQQLVVDHPGLVGKLVLIGSMPPGRQSVSASAQVERILSGGGGGQFNKIMSVLFPVEAVQEAQKCFASGMFSPDSYARPRIPNSVAQAQRILIKYWKLDDNILERLRSVGVPVLVLTGTEDKVVPPINSILLSKILLHAKLVEIERGGHAVMYQYPREVARYIDLFDAR</sequence>
<accession>A0A108ENH4</accession>
<organism evidence="2 3">
    <name type="scientific">Burkholderia territorii</name>
    <dbReference type="NCBI Taxonomy" id="1503055"/>
    <lineage>
        <taxon>Bacteria</taxon>
        <taxon>Pseudomonadati</taxon>
        <taxon>Pseudomonadota</taxon>
        <taxon>Betaproteobacteria</taxon>
        <taxon>Burkholderiales</taxon>
        <taxon>Burkholderiaceae</taxon>
        <taxon>Burkholderia</taxon>
        <taxon>Burkholderia cepacia complex</taxon>
    </lineage>
</organism>
<dbReference type="PRINTS" id="PR00111">
    <property type="entry name" value="ABHYDROLASE"/>
</dbReference>